<gene>
    <name evidence="2" type="ORF">AWM68_15740</name>
</gene>
<dbReference type="Pfam" id="PF12758">
    <property type="entry name" value="DUF3813"/>
    <property type="match status" value="1"/>
</dbReference>
<dbReference type="RefSeq" id="WP_066246017.1">
    <property type="nucleotide sequence ID" value="NZ_LRFC01000039.1"/>
</dbReference>
<feature type="compositionally biased region" description="Polar residues" evidence="1">
    <location>
        <begin position="83"/>
        <end position="98"/>
    </location>
</feature>
<protein>
    <recommendedName>
        <fullName evidence="4">DUF3813 family protein</fullName>
    </recommendedName>
</protein>
<evidence type="ECO:0000256" key="1">
    <source>
        <dbReference type="SAM" id="MobiDB-lite"/>
    </source>
</evidence>
<keyword evidence="3" id="KW-1185">Reference proteome</keyword>
<dbReference type="AlphaFoldDB" id="A0A163PFW2"/>
<name>A0A163PFW2_9BACL</name>
<accession>A0A163PFW2</accession>
<feature type="region of interest" description="Disordered" evidence="1">
    <location>
        <begin position="75"/>
        <end position="134"/>
    </location>
</feature>
<evidence type="ECO:0000313" key="2">
    <source>
        <dbReference type="EMBL" id="KZE63463.1"/>
    </source>
</evidence>
<dbReference type="Proteomes" id="UP000076567">
    <property type="component" value="Unassembled WGS sequence"/>
</dbReference>
<comment type="caution">
    <text evidence="2">The sequence shown here is derived from an EMBL/GenBank/DDBJ whole genome shotgun (WGS) entry which is preliminary data.</text>
</comment>
<reference evidence="3" key="1">
    <citation type="submission" date="2016-01" db="EMBL/GenBank/DDBJ databases">
        <title>Draft genome of Chromobacterium sp. F49.</title>
        <authorList>
            <person name="Hong K.W."/>
        </authorList>
    </citation>
    <scope>NUCLEOTIDE SEQUENCE [LARGE SCALE GENOMIC DNA]</scope>
    <source>
        <strain evidence="3">P7IIIA</strain>
    </source>
</reference>
<feature type="compositionally biased region" description="Polar residues" evidence="1">
    <location>
        <begin position="106"/>
        <end position="115"/>
    </location>
</feature>
<dbReference type="InterPro" id="IPR024217">
    <property type="entry name" value="DUF3813"/>
</dbReference>
<organism evidence="2 3">
    <name type="scientific">Fictibacillus phosphorivorans</name>
    <dbReference type="NCBI Taxonomy" id="1221500"/>
    <lineage>
        <taxon>Bacteria</taxon>
        <taxon>Bacillati</taxon>
        <taxon>Bacillota</taxon>
        <taxon>Bacilli</taxon>
        <taxon>Bacillales</taxon>
        <taxon>Fictibacillaceae</taxon>
        <taxon>Fictibacillus</taxon>
    </lineage>
</organism>
<proteinExistence type="predicted"/>
<dbReference type="OrthoDB" id="2692217at2"/>
<evidence type="ECO:0008006" key="4">
    <source>
        <dbReference type="Google" id="ProtNLM"/>
    </source>
</evidence>
<dbReference type="EMBL" id="LRFC01000039">
    <property type="protein sequence ID" value="KZE63463.1"/>
    <property type="molecule type" value="Genomic_DNA"/>
</dbReference>
<evidence type="ECO:0000313" key="3">
    <source>
        <dbReference type="Proteomes" id="UP000076567"/>
    </source>
</evidence>
<sequence length="134" mass="14363">MANKLFQIAKNAVQQAVGKVQNSTHELNNNISNHHNPSHTELSGHDMEVAQNALSSAMANSSDAERAQLAEFQKQLDAHSHPGASQNAQSKHFTSGQTEPGHLESGQPQSFSQAAGLSLEDAQSLLEENPDSLK</sequence>